<dbReference type="InterPro" id="IPR016140">
    <property type="entry name" value="Bifunc_inhib/LTP/seed_store"/>
</dbReference>
<comment type="caution">
    <text evidence="6">The sequence shown here is derived from an EMBL/GenBank/DDBJ whole genome shotgun (WGS) entry which is preliminary data.</text>
</comment>
<gene>
    <name evidence="6" type="ORF">CEY00_Acc20535</name>
</gene>
<dbReference type="EMBL" id="NKQK01000018">
    <property type="protein sequence ID" value="PSS04679.1"/>
    <property type="molecule type" value="Genomic_DNA"/>
</dbReference>
<feature type="domain" description="Bifunctional inhibitor/plant lipid transfer protein/seed storage helical" evidence="5">
    <location>
        <begin position="26"/>
        <end position="102"/>
    </location>
</feature>
<dbReference type="InterPro" id="IPR000528">
    <property type="entry name" value="Plant_nsLTP"/>
</dbReference>
<feature type="chain" id="PRO_5015310943" evidence="4">
    <location>
        <begin position="28"/>
        <end position="116"/>
    </location>
</feature>
<dbReference type="PRINTS" id="PR00382">
    <property type="entry name" value="LIPIDTRNSFER"/>
</dbReference>
<keyword evidence="4" id="KW-0732">Signal</keyword>
<dbReference type="OMA" id="ICYQAQD"/>
<feature type="signal peptide" evidence="4">
    <location>
        <begin position="1"/>
        <end position="27"/>
    </location>
</feature>
<dbReference type="Pfam" id="PF14368">
    <property type="entry name" value="LTP_2"/>
    <property type="match status" value="1"/>
</dbReference>
<evidence type="ECO:0000313" key="7">
    <source>
        <dbReference type="Proteomes" id="UP000241394"/>
    </source>
</evidence>
<dbReference type="AlphaFoldDB" id="A0A2R6Q9V4"/>
<evidence type="ECO:0000256" key="1">
    <source>
        <dbReference type="ARBA" id="ARBA00009748"/>
    </source>
</evidence>
<evidence type="ECO:0000259" key="5">
    <source>
        <dbReference type="Pfam" id="PF14368"/>
    </source>
</evidence>
<evidence type="ECO:0000313" key="6">
    <source>
        <dbReference type="EMBL" id="PSS04679.1"/>
    </source>
</evidence>
<dbReference type="PANTHER" id="PTHR33076">
    <property type="entry name" value="NON-SPECIFIC LIPID-TRANSFER PROTEIN 2-RELATED"/>
    <property type="match status" value="1"/>
</dbReference>
<dbReference type="Gramene" id="PSS04679">
    <property type="protein sequence ID" value="PSS04679"/>
    <property type="gene ID" value="CEY00_Acc20535"/>
</dbReference>
<dbReference type="GO" id="GO:0006869">
    <property type="term" value="P:lipid transport"/>
    <property type="evidence" value="ECO:0007669"/>
    <property type="project" value="InterPro"/>
</dbReference>
<dbReference type="SUPFAM" id="SSF47699">
    <property type="entry name" value="Bifunctional inhibitor/lipid-transfer protein/seed storage 2S albumin"/>
    <property type="match status" value="1"/>
</dbReference>
<comment type="similarity">
    <text evidence="1">Belongs to the plant LTP family.</text>
</comment>
<accession>A0A2R6Q9V4</accession>
<evidence type="ECO:0000256" key="2">
    <source>
        <dbReference type="ARBA" id="ARBA00022448"/>
    </source>
</evidence>
<proteinExistence type="inferred from homology"/>
<reference evidence="7" key="2">
    <citation type="journal article" date="2018" name="BMC Genomics">
        <title>A manually annotated Actinidia chinensis var. chinensis (kiwifruit) genome highlights the challenges associated with draft genomes and gene prediction in plants.</title>
        <authorList>
            <person name="Pilkington S.M."/>
            <person name="Crowhurst R."/>
            <person name="Hilario E."/>
            <person name="Nardozza S."/>
            <person name="Fraser L."/>
            <person name="Peng Y."/>
            <person name="Gunaseelan K."/>
            <person name="Simpson R."/>
            <person name="Tahir J."/>
            <person name="Deroles S.C."/>
            <person name="Templeton K."/>
            <person name="Luo Z."/>
            <person name="Davy M."/>
            <person name="Cheng C."/>
            <person name="McNeilage M."/>
            <person name="Scaglione D."/>
            <person name="Liu Y."/>
            <person name="Zhang Q."/>
            <person name="Datson P."/>
            <person name="De Silva N."/>
            <person name="Gardiner S.E."/>
            <person name="Bassett H."/>
            <person name="Chagne D."/>
            <person name="McCallum J."/>
            <person name="Dzierzon H."/>
            <person name="Deng C."/>
            <person name="Wang Y.Y."/>
            <person name="Barron L."/>
            <person name="Manako K."/>
            <person name="Bowen J."/>
            <person name="Foster T.M."/>
            <person name="Erridge Z.A."/>
            <person name="Tiffin H."/>
            <person name="Waite C.N."/>
            <person name="Davies K.M."/>
            <person name="Grierson E.P."/>
            <person name="Laing W.A."/>
            <person name="Kirk R."/>
            <person name="Chen X."/>
            <person name="Wood M."/>
            <person name="Montefiori M."/>
            <person name="Brummell D.A."/>
            <person name="Schwinn K.E."/>
            <person name="Catanach A."/>
            <person name="Fullerton C."/>
            <person name="Li D."/>
            <person name="Meiyalaghan S."/>
            <person name="Nieuwenhuizen N."/>
            <person name="Read N."/>
            <person name="Prakash R."/>
            <person name="Hunter D."/>
            <person name="Zhang H."/>
            <person name="McKenzie M."/>
            <person name="Knabel M."/>
            <person name="Harris A."/>
            <person name="Allan A.C."/>
            <person name="Gleave A."/>
            <person name="Chen A."/>
            <person name="Janssen B.J."/>
            <person name="Plunkett B."/>
            <person name="Ampomah-Dwamena C."/>
            <person name="Voogd C."/>
            <person name="Leif D."/>
            <person name="Lafferty D."/>
            <person name="Souleyre E.J.F."/>
            <person name="Varkonyi-Gasic E."/>
            <person name="Gambi F."/>
            <person name="Hanley J."/>
            <person name="Yao J.L."/>
            <person name="Cheung J."/>
            <person name="David K.M."/>
            <person name="Warren B."/>
            <person name="Marsh K."/>
            <person name="Snowden K.C."/>
            <person name="Lin-Wang K."/>
            <person name="Brian L."/>
            <person name="Martinez-Sanchez M."/>
            <person name="Wang M."/>
            <person name="Ileperuma N."/>
            <person name="Macnee N."/>
            <person name="Campin R."/>
            <person name="McAtee P."/>
            <person name="Drummond R.S.M."/>
            <person name="Espley R.V."/>
            <person name="Ireland H.S."/>
            <person name="Wu R."/>
            <person name="Atkinson R.G."/>
            <person name="Karunairetnam S."/>
            <person name="Bulley S."/>
            <person name="Chunkath S."/>
            <person name="Hanley Z."/>
            <person name="Storey R."/>
            <person name="Thrimawithana A.H."/>
            <person name="Thomson S."/>
            <person name="David C."/>
            <person name="Testolin R."/>
            <person name="Huang H."/>
            <person name="Hellens R.P."/>
            <person name="Schaffer R.J."/>
        </authorList>
    </citation>
    <scope>NUCLEOTIDE SEQUENCE [LARGE SCALE GENOMIC DNA]</scope>
    <source>
        <strain evidence="7">cv. Red5</strain>
    </source>
</reference>
<dbReference type="InParanoid" id="A0A2R6Q9V4"/>
<organism evidence="6 7">
    <name type="scientific">Actinidia chinensis var. chinensis</name>
    <name type="common">Chinese soft-hair kiwi</name>
    <dbReference type="NCBI Taxonomy" id="1590841"/>
    <lineage>
        <taxon>Eukaryota</taxon>
        <taxon>Viridiplantae</taxon>
        <taxon>Streptophyta</taxon>
        <taxon>Embryophyta</taxon>
        <taxon>Tracheophyta</taxon>
        <taxon>Spermatophyta</taxon>
        <taxon>Magnoliopsida</taxon>
        <taxon>eudicotyledons</taxon>
        <taxon>Gunneridae</taxon>
        <taxon>Pentapetalae</taxon>
        <taxon>asterids</taxon>
        <taxon>Ericales</taxon>
        <taxon>Actinidiaceae</taxon>
        <taxon>Actinidia</taxon>
    </lineage>
</organism>
<dbReference type="GO" id="GO:0008289">
    <property type="term" value="F:lipid binding"/>
    <property type="evidence" value="ECO:0007669"/>
    <property type="project" value="UniProtKB-KW"/>
</dbReference>
<dbReference type="InterPro" id="IPR036312">
    <property type="entry name" value="Bifun_inhib/LTP/seed_sf"/>
</dbReference>
<dbReference type="Gene3D" id="1.10.110.10">
    <property type="entry name" value="Plant lipid-transfer and hydrophobic proteins"/>
    <property type="match status" value="1"/>
</dbReference>
<keyword evidence="2" id="KW-0813">Transport</keyword>
<sequence length="116" mass="12464">MAKKAMVGSLWLLGFLVLALIMSPATAFLCAEAEALLSPCLTYLQGRSDNITEPCCLGAHVLNERVASKVDQMLLCNCFKIVAPAIGVQVDRVEQVSKRCSIGDGIRRIPNGPDCN</sequence>
<evidence type="ECO:0000256" key="4">
    <source>
        <dbReference type="SAM" id="SignalP"/>
    </source>
</evidence>
<keyword evidence="3" id="KW-0446">Lipid-binding</keyword>
<protein>
    <submittedName>
        <fullName evidence="6">Non-specific lipid-transfer protein 3precursor</fullName>
    </submittedName>
</protein>
<reference evidence="6 7" key="1">
    <citation type="submission" date="2017-07" db="EMBL/GenBank/DDBJ databases">
        <title>An improved, manually edited Actinidia chinensis var. chinensis (kiwifruit) genome highlights the challenges associated with draft genomes and gene prediction in plants.</title>
        <authorList>
            <person name="Pilkington S."/>
            <person name="Crowhurst R."/>
            <person name="Hilario E."/>
            <person name="Nardozza S."/>
            <person name="Fraser L."/>
            <person name="Peng Y."/>
            <person name="Gunaseelan K."/>
            <person name="Simpson R."/>
            <person name="Tahir J."/>
            <person name="Deroles S."/>
            <person name="Templeton K."/>
            <person name="Luo Z."/>
            <person name="Davy M."/>
            <person name="Cheng C."/>
            <person name="Mcneilage M."/>
            <person name="Scaglione D."/>
            <person name="Liu Y."/>
            <person name="Zhang Q."/>
            <person name="Datson P."/>
            <person name="De Silva N."/>
            <person name="Gardiner S."/>
            <person name="Bassett H."/>
            <person name="Chagne D."/>
            <person name="Mccallum J."/>
            <person name="Dzierzon H."/>
            <person name="Deng C."/>
            <person name="Wang Y.-Y."/>
            <person name="Barron N."/>
            <person name="Manako K."/>
            <person name="Bowen J."/>
            <person name="Foster T."/>
            <person name="Erridge Z."/>
            <person name="Tiffin H."/>
            <person name="Waite C."/>
            <person name="Davies K."/>
            <person name="Grierson E."/>
            <person name="Laing W."/>
            <person name="Kirk R."/>
            <person name="Chen X."/>
            <person name="Wood M."/>
            <person name="Montefiori M."/>
            <person name="Brummell D."/>
            <person name="Schwinn K."/>
            <person name="Catanach A."/>
            <person name="Fullerton C."/>
            <person name="Li D."/>
            <person name="Meiyalaghan S."/>
            <person name="Nieuwenhuizen N."/>
            <person name="Read N."/>
            <person name="Prakash R."/>
            <person name="Hunter D."/>
            <person name="Zhang H."/>
            <person name="Mckenzie M."/>
            <person name="Knabel M."/>
            <person name="Harris A."/>
            <person name="Allan A."/>
            <person name="Chen A."/>
            <person name="Janssen B."/>
            <person name="Plunkett B."/>
            <person name="Dwamena C."/>
            <person name="Voogd C."/>
            <person name="Leif D."/>
            <person name="Lafferty D."/>
            <person name="Souleyre E."/>
            <person name="Varkonyi-Gasic E."/>
            <person name="Gambi F."/>
            <person name="Hanley J."/>
            <person name="Yao J.-L."/>
            <person name="Cheung J."/>
            <person name="David K."/>
            <person name="Warren B."/>
            <person name="Marsh K."/>
            <person name="Snowden K."/>
            <person name="Lin-Wang K."/>
            <person name="Brian L."/>
            <person name="Martinez-Sanchez M."/>
            <person name="Wang M."/>
            <person name="Ileperuma N."/>
            <person name="Macnee N."/>
            <person name="Campin R."/>
            <person name="Mcatee P."/>
            <person name="Drummond R."/>
            <person name="Espley R."/>
            <person name="Ireland H."/>
            <person name="Wu R."/>
            <person name="Atkinson R."/>
            <person name="Karunairetnam S."/>
            <person name="Bulley S."/>
            <person name="Chunkath S."/>
            <person name="Hanley Z."/>
            <person name="Storey R."/>
            <person name="Thrimawithana A."/>
            <person name="Thomson S."/>
            <person name="David C."/>
            <person name="Testolin R."/>
        </authorList>
    </citation>
    <scope>NUCLEOTIDE SEQUENCE [LARGE SCALE GENOMIC DNA]</scope>
    <source>
        <strain evidence="7">cv. Red5</strain>
        <tissue evidence="6">Young leaf</tissue>
    </source>
</reference>
<name>A0A2R6Q9V4_ACTCC</name>
<evidence type="ECO:0000256" key="3">
    <source>
        <dbReference type="ARBA" id="ARBA00023121"/>
    </source>
</evidence>
<keyword evidence="7" id="KW-1185">Reference proteome</keyword>
<dbReference type="Proteomes" id="UP000241394">
    <property type="component" value="Chromosome LG18"/>
</dbReference>
<feature type="non-terminal residue" evidence="6">
    <location>
        <position position="116"/>
    </location>
</feature>
<dbReference type="OrthoDB" id="1862539at2759"/>